<protein>
    <submittedName>
        <fullName evidence="2">Uncharacterized protein</fullName>
    </submittedName>
</protein>
<evidence type="ECO:0000313" key="2">
    <source>
        <dbReference type="EMBL" id="EJR25332.1"/>
    </source>
</evidence>
<dbReference type="EMBL" id="AHER01000017">
    <property type="protein sequence ID" value="EJR25332.1"/>
    <property type="molecule type" value="Genomic_DNA"/>
</dbReference>
<organism evidence="2 3">
    <name type="scientific">Bacillus cereus (strain VD014)</name>
    <dbReference type="NCBI Taxonomy" id="1053223"/>
    <lineage>
        <taxon>Bacteria</taxon>
        <taxon>Bacillati</taxon>
        <taxon>Bacillota</taxon>
        <taxon>Bacilli</taxon>
        <taxon>Bacillales</taxon>
        <taxon>Bacillaceae</taxon>
        <taxon>Bacillus</taxon>
        <taxon>Bacillus cereus group</taxon>
    </lineage>
</organism>
<feature type="coiled-coil region" evidence="1">
    <location>
        <begin position="8"/>
        <end position="50"/>
    </location>
</feature>
<dbReference type="Proteomes" id="UP000006607">
    <property type="component" value="Unassembled WGS sequence"/>
</dbReference>
<sequence length="130" mass="14861">MIDFMGEIKKIEKQIENAAGAAGDLANQVVDELQAAKKQIEKEMQRMMLKTEVEFKSIDIIKEDTYALQKNIGIFHDLQTNTRDIASELEKSFESKTGSKINETLKKYEKQINNKIFNEHVHLANSCGKK</sequence>
<accession>A0A9W5KBR6</accession>
<proteinExistence type="predicted"/>
<evidence type="ECO:0000313" key="3">
    <source>
        <dbReference type="Proteomes" id="UP000006607"/>
    </source>
</evidence>
<reference evidence="2" key="1">
    <citation type="submission" date="2012-04" db="EMBL/GenBank/DDBJ databases">
        <title>The Genome Sequence of Bacillus cereus VD014.</title>
        <authorList>
            <consortium name="The Broad Institute Genome Sequencing Platform"/>
            <consortium name="The Broad Institute Genome Sequencing Center for Infectious Disease"/>
            <person name="Feldgarden M."/>
            <person name="Van der Auwera G.A."/>
            <person name="Mahillon J."/>
            <person name="Duprez V."/>
            <person name="Timmery S."/>
            <person name="Mattelet C."/>
            <person name="Dierick K."/>
            <person name="Sun M."/>
            <person name="Yu Z."/>
            <person name="Zhu L."/>
            <person name="Hu X."/>
            <person name="Shank E.B."/>
            <person name="Swiecicka I."/>
            <person name="Hansen B.M."/>
            <person name="Andrup L."/>
            <person name="Young S.K."/>
            <person name="Zeng Q."/>
            <person name="Gargeya S."/>
            <person name="Fitzgerald M."/>
            <person name="Haas B."/>
            <person name="Abouelleil A."/>
            <person name="Alvarado L."/>
            <person name="Arachchi H.M."/>
            <person name="Berlin A."/>
            <person name="Chapman S.B."/>
            <person name="Goldberg J."/>
            <person name="Griggs A."/>
            <person name="Gujja S."/>
            <person name="Hansen M."/>
            <person name="Howarth C."/>
            <person name="Imamovic A."/>
            <person name="Larimer J."/>
            <person name="McCowen C."/>
            <person name="Montmayeur A."/>
            <person name="Murphy C."/>
            <person name="Neiman D."/>
            <person name="Pearson M."/>
            <person name="Priest M."/>
            <person name="Roberts A."/>
            <person name="Saif S."/>
            <person name="Shea T."/>
            <person name="Sisk P."/>
            <person name="Sykes S."/>
            <person name="Wortman J."/>
            <person name="Nusbaum C."/>
            <person name="Birren B."/>
        </authorList>
    </citation>
    <scope>NUCLEOTIDE SEQUENCE</scope>
    <source>
        <strain evidence="2">VD014</strain>
    </source>
</reference>
<dbReference type="AlphaFoldDB" id="A0A9W5KBR6"/>
<name>A0A9W5KBR6_BACC8</name>
<evidence type="ECO:0000256" key="1">
    <source>
        <dbReference type="SAM" id="Coils"/>
    </source>
</evidence>
<comment type="caution">
    <text evidence="2">The sequence shown here is derived from an EMBL/GenBank/DDBJ whole genome shotgun (WGS) entry which is preliminary data.</text>
</comment>
<dbReference type="RefSeq" id="WP_000564895.1">
    <property type="nucleotide sequence ID" value="NZ_JH792025.1"/>
</dbReference>
<gene>
    <name evidence="2" type="ORF">IIA_00787</name>
</gene>
<keyword evidence="1" id="KW-0175">Coiled coil</keyword>